<comment type="caution">
    <text evidence="3">The sequence shown here is derived from an EMBL/GenBank/DDBJ whole genome shotgun (WGS) entry which is preliminary data.</text>
</comment>
<gene>
    <name evidence="3" type="ORF">ACFQ1S_26605</name>
</gene>
<evidence type="ECO:0000256" key="2">
    <source>
        <dbReference type="SAM" id="Phobius"/>
    </source>
</evidence>
<feature type="region of interest" description="Disordered" evidence="1">
    <location>
        <begin position="80"/>
        <end position="107"/>
    </location>
</feature>
<evidence type="ECO:0000256" key="1">
    <source>
        <dbReference type="SAM" id="MobiDB-lite"/>
    </source>
</evidence>
<feature type="non-terminal residue" evidence="3">
    <location>
        <position position="127"/>
    </location>
</feature>
<sequence>MEQTDKTRSALFAAVVTTVVVLALSLLVGGLPTWLWAVILILADGMAVLIARGVVDRREQALLRKIMEQQRGQIEETVVDPEPDEPTHVQAGDHTYRDSHAGKPTLGTVGQVSTGVVTAVSRSGEYT</sequence>
<evidence type="ECO:0000313" key="3">
    <source>
        <dbReference type="EMBL" id="MFD1048851.1"/>
    </source>
</evidence>
<evidence type="ECO:0000313" key="4">
    <source>
        <dbReference type="Proteomes" id="UP001597045"/>
    </source>
</evidence>
<keyword evidence="2" id="KW-0812">Transmembrane</keyword>
<keyword evidence="2" id="KW-0472">Membrane</keyword>
<keyword evidence="2" id="KW-1133">Transmembrane helix</keyword>
<protein>
    <submittedName>
        <fullName evidence="3">Uncharacterized protein</fullName>
    </submittedName>
</protein>
<reference evidence="4" key="1">
    <citation type="journal article" date="2019" name="Int. J. Syst. Evol. Microbiol.">
        <title>The Global Catalogue of Microorganisms (GCM) 10K type strain sequencing project: providing services to taxonomists for standard genome sequencing and annotation.</title>
        <authorList>
            <consortium name="The Broad Institute Genomics Platform"/>
            <consortium name="The Broad Institute Genome Sequencing Center for Infectious Disease"/>
            <person name="Wu L."/>
            <person name="Ma J."/>
        </authorList>
    </citation>
    <scope>NUCLEOTIDE SEQUENCE [LARGE SCALE GENOMIC DNA]</scope>
    <source>
        <strain evidence="4">JCM 31486</strain>
    </source>
</reference>
<name>A0ABW3MEY5_9PSEU</name>
<organism evidence="3 4">
    <name type="scientific">Kibdelosporangium lantanae</name>
    <dbReference type="NCBI Taxonomy" id="1497396"/>
    <lineage>
        <taxon>Bacteria</taxon>
        <taxon>Bacillati</taxon>
        <taxon>Actinomycetota</taxon>
        <taxon>Actinomycetes</taxon>
        <taxon>Pseudonocardiales</taxon>
        <taxon>Pseudonocardiaceae</taxon>
        <taxon>Kibdelosporangium</taxon>
    </lineage>
</organism>
<dbReference type="EMBL" id="JBHTIS010001830">
    <property type="protein sequence ID" value="MFD1048851.1"/>
    <property type="molecule type" value="Genomic_DNA"/>
</dbReference>
<keyword evidence="4" id="KW-1185">Reference proteome</keyword>
<accession>A0ABW3MEY5</accession>
<feature type="transmembrane region" description="Helical" evidence="2">
    <location>
        <begin position="34"/>
        <end position="55"/>
    </location>
</feature>
<dbReference type="Proteomes" id="UP001597045">
    <property type="component" value="Unassembled WGS sequence"/>
</dbReference>
<feature type="transmembrane region" description="Helical" evidence="2">
    <location>
        <begin position="9"/>
        <end position="28"/>
    </location>
</feature>
<proteinExistence type="predicted"/>